<comment type="caution">
    <text evidence="2">The sequence shown here is derived from an EMBL/GenBank/DDBJ whole genome shotgun (WGS) entry which is preliminary data.</text>
</comment>
<reference evidence="2" key="1">
    <citation type="journal article" date="2020" name="bioRxiv">
        <title>Comparative genomics of Chlamydomonas.</title>
        <authorList>
            <person name="Craig R.J."/>
            <person name="Hasan A.R."/>
            <person name="Ness R.W."/>
            <person name="Keightley P.D."/>
        </authorList>
    </citation>
    <scope>NUCLEOTIDE SEQUENCE</scope>
    <source>
        <strain evidence="2">CCAP 11/70</strain>
    </source>
</reference>
<dbReference type="Proteomes" id="UP000612055">
    <property type="component" value="Unassembled WGS sequence"/>
</dbReference>
<feature type="region of interest" description="Disordered" evidence="1">
    <location>
        <begin position="353"/>
        <end position="376"/>
    </location>
</feature>
<protein>
    <recommendedName>
        <fullName evidence="4">DUF1214 domain-containing protein</fullName>
    </recommendedName>
</protein>
<organism evidence="2 3">
    <name type="scientific">Edaphochlamys debaryana</name>
    <dbReference type="NCBI Taxonomy" id="47281"/>
    <lineage>
        <taxon>Eukaryota</taxon>
        <taxon>Viridiplantae</taxon>
        <taxon>Chlorophyta</taxon>
        <taxon>core chlorophytes</taxon>
        <taxon>Chlorophyceae</taxon>
        <taxon>CS clade</taxon>
        <taxon>Chlamydomonadales</taxon>
        <taxon>Chlamydomonadales incertae sedis</taxon>
        <taxon>Edaphochlamys</taxon>
    </lineage>
</organism>
<dbReference type="AlphaFoldDB" id="A0A835Y3Y0"/>
<sequence length="448" mass="47154">MIGQPRGTAATAPSDGSAAVDPLDRVEGIRYLTRVMRGGLEAFMDGWDPAWPVLRSLPYNVKLGADNPDNLYMYGTVSGAYEYRLYGKRNTVTYFSIGCYCGSRPGQGSSKPSHLDSSRLVTKPDGSFEVFLTPTPRGDNWLPLPPDASRIVVRQTFLDRTAEAPADVAIERLPLAGAVRVAGEQQAGGAGLAEGKAAAGSAGATGAASVPLVDAEGRESKPALTAGQVVAGLAGASVFIAGSIHQFQAWSRQFASRPNTLFTLDHDAYMSAWADPAIHFFHGYWRLGPGQALLIQVTPPDCPYWNFQLDNWWMESLDYVAHPATTTNKATAARMPDGSVCLVVAHADPTRPPAKASAAATGALQPSPNGKAAAAGTAEGSAAPVSLVGLLTEPLLKGVTWIDTAHHSHGTMGWRWVLATSHPVPRCRVLALGAPLAEAIREGVAAAP</sequence>
<dbReference type="EMBL" id="JAEHOE010000036">
    <property type="protein sequence ID" value="KAG2493671.1"/>
    <property type="molecule type" value="Genomic_DNA"/>
</dbReference>
<evidence type="ECO:0000313" key="3">
    <source>
        <dbReference type="Proteomes" id="UP000612055"/>
    </source>
</evidence>
<evidence type="ECO:0000313" key="2">
    <source>
        <dbReference type="EMBL" id="KAG2493671.1"/>
    </source>
</evidence>
<keyword evidence="3" id="KW-1185">Reference proteome</keyword>
<proteinExistence type="predicted"/>
<gene>
    <name evidence="2" type="ORF">HYH03_008185</name>
</gene>
<name>A0A835Y3Y0_9CHLO</name>
<feature type="compositionally biased region" description="Low complexity" evidence="1">
    <location>
        <begin position="354"/>
        <end position="363"/>
    </location>
</feature>
<evidence type="ECO:0000256" key="1">
    <source>
        <dbReference type="SAM" id="MobiDB-lite"/>
    </source>
</evidence>
<evidence type="ECO:0008006" key="4">
    <source>
        <dbReference type="Google" id="ProtNLM"/>
    </source>
</evidence>
<dbReference type="OrthoDB" id="529913at2759"/>
<accession>A0A835Y3Y0</accession>